<dbReference type="Gene3D" id="2.40.50.100">
    <property type="match status" value="1"/>
</dbReference>
<accession>A0A855X5I4</accession>
<reference evidence="5 6" key="1">
    <citation type="journal article" date="2018" name="ISME J.">
        <title>A methanotrophic archaeon couples anaerobic oxidation of methane to Fe(III) reduction.</title>
        <authorList>
            <person name="Cai C."/>
            <person name="Leu A.O."/>
            <person name="Xie G.J."/>
            <person name="Guo J."/>
            <person name="Feng Y."/>
            <person name="Zhao J.X."/>
            <person name="Tyson G.W."/>
            <person name="Yuan Z."/>
            <person name="Hu S."/>
        </authorList>
    </citation>
    <scope>NUCLEOTIDE SEQUENCE [LARGE SCALE GENOMIC DNA]</scope>
    <source>
        <strain evidence="5">FeB_12</strain>
    </source>
</reference>
<comment type="caution">
    <text evidence="5">The sequence shown here is derived from an EMBL/GenBank/DDBJ whole genome shotgun (WGS) entry which is preliminary data.</text>
</comment>
<evidence type="ECO:0000259" key="4">
    <source>
        <dbReference type="Pfam" id="PF25990"/>
    </source>
</evidence>
<dbReference type="PANTHER" id="PTHR30469:SF33">
    <property type="entry name" value="SLR1207 PROTEIN"/>
    <property type="match status" value="1"/>
</dbReference>
<dbReference type="InterPro" id="IPR006143">
    <property type="entry name" value="RND_pump_MFP"/>
</dbReference>
<dbReference type="SUPFAM" id="SSF111369">
    <property type="entry name" value="HlyD-like secretion proteins"/>
    <property type="match status" value="1"/>
</dbReference>
<evidence type="ECO:0000256" key="2">
    <source>
        <dbReference type="SAM" id="MobiDB-lite"/>
    </source>
</evidence>
<protein>
    <recommendedName>
        <fullName evidence="7">Efflux RND transporter periplasmic adaptor subunit</fullName>
    </recommendedName>
</protein>
<organism evidence="5 6">
    <name type="scientific">candidate division GN15 bacterium</name>
    <dbReference type="NCBI Taxonomy" id="2072418"/>
    <lineage>
        <taxon>Bacteria</taxon>
        <taxon>candidate division GN15</taxon>
    </lineage>
</organism>
<dbReference type="PANTHER" id="PTHR30469">
    <property type="entry name" value="MULTIDRUG RESISTANCE PROTEIN MDTA"/>
    <property type="match status" value="1"/>
</dbReference>
<dbReference type="InterPro" id="IPR058625">
    <property type="entry name" value="MdtA-like_BSH"/>
</dbReference>
<dbReference type="Gene3D" id="2.40.420.20">
    <property type="match status" value="1"/>
</dbReference>
<dbReference type="GO" id="GO:0015562">
    <property type="term" value="F:efflux transmembrane transporter activity"/>
    <property type="evidence" value="ECO:0007669"/>
    <property type="project" value="InterPro"/>
</dbReference>
<dbReference type="GO" id="GO:1990281">
    <property type="term" value="C:efflux pump complex"/>
    <property type="evidence" value="ECO:0007669"/>
    <property type="project" value="TreeGrafter"/>
</dbReference>
<dbReference type="Gene3D" id="1.10.287.470">
    <property type="entry name" value="Helix hairpin bin"/>
    <property type="match status" value="1"/>
</dbReference>
<feature type="region of interest" description="Disordered" evidence="2">
    <location>
        <begin position="335"/>
        <end position="362"/>
    </location>
</feature>
<sequence>MSKKTKLLLFGGGALALIIVIVLNFTMGGEKKTTVNSQTVSQRDLTEMVSASGRIQPKTKVNITSQVNGEIRALPVREGDTVKAGQLLIVLDTVQLRSDLDQAFFAMNEINAVLAGAKTSLDQSEEEYNRQKSLWENGKLTAEVSYNNAKYAYQSARSSYEATQASAKQAQSRYDKQLDNLKKAKITAPMDGIVTLVDCEVGEIAAAQTAFTQGKTLLTIANLDVYEVEVEVDETEVGKIGAGQPVKIEVDACPDTAFTGTVAEIGNTAIFKGLGTQDQSTNFKVKVEFHEASSKIRPGMSATVDITTNKREKVLSVPYSAVVVRSFDLDSLKKAREGKPTESAGTGGVQAAESTSDTVAKPGQNRKELKGVFLIKNGKAEFVEVQTGIADQKNIEVLSGVQSGDSVISGPYRVLRTIKNGDLVNAQKEMGAEGREDRS</sequence>
<dbReference type="Proteomes" id="UP000250918">
    <property type="component" value="Unassembled WGS sequence"/>
</dbReference>
<evidence type="ECO:0000256" key="1">
    <source>
        <dbReference type="ARBA" id="ARBA00009477"/>
    </source>
</evidence>
<gene>
    <name evidence="5" type="ORF">C3F09_07235</name>
</gene>
<dbReference type="Pfam" id="PF25990">
    <property type="entry name" value="Beta-barrel_YknX"/>
    <property type="match status" value="1"/>
</dbReference>
<evidence type="ECO:0000259" key="3">
    <source>
        <dbReference type="Pfam" id="PF25917"/>
    </source>
</evidence>
<evidence type="ECO:0000313" key="5">
    <source>
        <dbReference type="EMBL" id="PWB72037.1"/>
    </source>
</evidence>
<proteinExistence type="inferred from homology"/>
<dbReference type="NCBIfam" id="TIGR01730">
    <property type="entry name" value="RND_mfp"/>
    <property type="match status" value="1"/>
</dbReference>
<dbReference type="EMBL" id="PQAP01000097">
    <property type="protein sequence ID" value="PWB72037.1"/>
    <property type="molecule type" value="Genomic_DNA"/>
</dbReference>
<evidence type="ECO:0008006" key="7">
    <source>
        <dbReference type="Google" id="ProtNLM"/>
    </source>
</evidence>
<comment type="similarity">
    <text evidence="1">Belongs to the membrane fusion protein (MFP) (TC 8.A.1) family.</text>
</comment>
<dbReference type="AlphaFoldDB" id="A0A855X5I4"/>
<dbReference type="Gene3D" id="2.40.30.170">
    <property type="match status" value="1"/>
</dbReference>
<name>A0A855X5I4_9BACT</name>
<feature type="domain" description="YknX-like beta-barrel" evidence="4">
    <location>
        <begin position="227"/>
        <end position="306"/>
    </location>
</feature>
<feature type="domain" description="Multidrug resistance protein MdtA-like barrel-sandwich hybrid" evidence="3">
    <location>
        <begin position="60"/>
        <end position="209"/>
    </location>
</feature>
<dbReference type="InterPro" id="IPR058636">
    <property type="entry name" value="Beta-barrel_YknX"/>
</dbReference>
<evidence type="ECO:0000313" key="6">
    <source>
        <dbReference type="Proteomes" id="UP000250918"/>
    </source>
</evidence>
<dbReference type="Pfam" id="PF25917">
    <property type="entry name" value="BSH_RND"/>
    <property type="match status" value="1"/>
</dbReference>